<keyword evidence="2" id="KW-0812">Transmembrane</keyword>
<feature type="region of interest" description="Disordered" evidence="1">
    <location>
        <begin position="31"/>
        <end position="63"/>
    </location>
</feature>
<keyword evidence="2" id="KW-0472">Membrane</keyword>
<keyword evidence="2" id="KW-1133">Transmembrane helix</keyword>
<dbReference type="AlphaFoldDB" id="A0A2G9S0Z7"/>
<feature type="transmembrane region" description="Helical" evidence="2">
    <location>
        <begin position="6"/>
        <end position="23"/>
    </location>
</feature>
<evidence type="ECO:0000256" key="1">
    <source>
        <dbReference type="SAM" id="MobiDB-lite"/>
    </source>
</evidence>
<reference evidence="3" key="1">
    <citation type="submission" date="2017-08" db="EMBL/GenBank/DDBJ databases">
        <title>Assembly of the North American Bullfrog Genome.</title>
        <authorList>
            <person name="Warren R.L."/>
            <person name="Vandervalk B.P."/>
            <person name="Kucuk E."/>
            <person name="Birol I."/>
            <person name="Helbing C."/>
            <person name="Pandoh P."/>
            <person name="Behsaz B."/>
            <person name="Mohamadi H."/>
            <person name="Chu J."/>
            <person name="Jackman S."/>
            <person name="Hammond S.A."/>
            <person name="Veldhoen N."/>
            <person name="Kirk H."/>
            <person name="Zhao Y."/>
            <person name="Coope R."/>
            <person name="Pleasance S."/>
            <person name="Moore R."/>
            <person name="Holt R."/>
        </authorList>
    </citation>
    <scope>NUCLEOTIDE SEQUENCE</scope>
    <source>
        <strain evidence="3">Bruno</strain>
        <tissue evidence="3">Liver</tissue>
    </source>
</reference>
<proteinExistence type="predicted"/>
<dbReference type="EMBL" id="KV928988">
    <property type="protein sequence ID" value="PIO33829.1"/>
    <property type="molecule type" value="Genomic_DNA"/>
</dbReference>
<accession>A0A2G9S0Z7</accession>
<name>A0A2G9S0Z7_AQUCT</name>
<gene>
    <name evidence="3" type="ORF">AB205_0007700</name>
</gene>
<protein>
    <submittedName>
        <fullName evidence="3">Uncharacterized protein</fullName>
    </submittedName>
</protein>
<evidence type="ECO:0000256" key="2">
    <source>
        <dbReference type="SAM" id="Phobius"/>
    </source>
</evidence>
<sequence length="197" mass="22406">MNILIWSCFWTFIFLYLFFFPLTERHKKRMLQPSHLKGRREATFTRAQTGEATRQLPPKDLKRHPECSMVESTSQEQTLTSDQVQEESECGQLTQDVSLEPWDLSPGPSTNIAIVDVKSPDASHSDCQSEPEEEESIQKRLVCASHDLPQCTIGRMSADMLHCLKVLEQIKEATTALQRRIIDCAHACQNLISSCLV</sequence>
<organism evidence="3">
    <name type="scientific">Aquarana catesbeiana</name>
    <name type="common">American bullfrog</name>
    <name type="synonym">Rana catesbeiana</name>
    <dbReference type="NCBI Taxonomy" id="8400"/>
    <lineage>
        <taxon>Eukaryota</taxon>
        <taxon>Metazoa</taxon>
        <taxon>Chordata</taxon>
        <taxon>Craniata</taxon>
        <taxon>Vertebrata</taxon>
        <taxon>Euteleostomi</taxon>
        <taxon>Amphibia</taxon>
        <taxon>Batrachia</taxon>
        <taxon>Anura</taxon>
        <taxon>Neobatrachia</taxon>
        <taxon>Ranoidea</taxon>
        <taxon>Ranidae</taxon>
        <taxon>Aquarana</taxon>
    </lineage>
</organism>
<evidence type="ECO:0000313" key="3">
    <source>
        <dbReference type="EMBL" id="PIO33829.1"/>
    </source>
</evidence>